<evidence type="ECO:0000259" key="2">
    <source>
        <dbReference type="Pfam" id="PF01970"/>
    </source>
</evidence>
<gene>
    <name evidence="3" type="ORF">D2962_17075</name>
</gene>
<reference evidence="3 4" key="1">
    <citation type="submission" date="2018-10" db="EMBL/GenBank/DDBJ databases">
        <authorList>
            <person name="Zhang X."/>
        </authorList>
    </citation>
    <scope>NUCLEOTIDE SEQUENCE [LARGE SCALE GENOMIC DNA]</scope>
    <source>
        <strain evidence="3 4">SK-G1</strain>
    </source>
</reference>
<dbReference type="InterPro" id="IPR002823">
    <property type="entry name" value="DUF112_TM"/>
</dbReference>
<name>A0A3G2R9I7_9FIRM</name>
<evidence type="ECO:0000256" key="1">
    <source>
        <dbReference type="SAM" id="Phobius"/>
    </source>
</evidence>
<protein>
    <submittedName>
        <fullName evidence="3">Tripartite tricarboxylate transporter permease</fullName>
    </submittedName>
</protein>
<feature type="transmembrane region" description="Helical" evidence="1">
    <location>
        <begin position="140"/>
        <end position="160"/>
    </location>
</feature>
<feature type="transmembrane region" description="Helical" evidence="1">
    <location>
        <begin position="415"/>
        <end position="443"/>
    </location>
</feature>
<organism evidence="3 4">
    <name type="scientific">Biomaibacter acetigenes</name>
    <dbReference type="NCBI Taxonomy" id="2316383"/>
    <lineage>
        <taxon>Bacteria</taxon>
        <taxon>Bacillati</taxon>
        <taxon>Bacillota</taxon>
        <taxon>Clostridia</taxon>
        <taxon>Thermosediminibacterales</taxon>
        <taxon>Tepidanaerobacteraceae</taxon>
        <taxon>Biomaibacter</taxon>
    </lineage>
</organism>
<dbReference type="RefSeq" id="WP_122015670.1">
    <property type="nucleotide sequence ID" value="NZ_CP033169.1"/>
</dbReference>
<dbReference type="AlphaFoldDB" id="A0A3G2R9I7"/>
<keyword evidence="1" id="KW-0812">Transmembrane</keyword>
<dbReference type="PANTHER" id="PTHR35342:SF5">
    <property type="entry name" value="TRICARBOXYLIC TRANSPORT PROTEIN"/>
    <property type="match status" value="1"/>
</dbReference>
<feature type="transmembrane region" description="Helical" evidence="1">
    <location>
        <begin position="261"/>
        <end position="283"/>
    </location>
</feature>
<dbReference type="PANTHER" id="PTHR35342">
    <property type="entry name" value="TRICARBOXYLIC TRANSPORT PROTEIN"/>
    <property type="match status" value="1"/>
</dbReference>
<dbReference type="Pfam" id="PF01970">
    <property type="entry name" value="TctA"/>
    <property type="match status" value="1"/>
</dbReference>
<feature type="transmembrane region" description="Helical" evidence="1">
    <location>
        <begin position="21"/>
        <end position="40"/>
    </location>
</feature>
<feature type="transmembrane region" description="Helical" evidence="1">
    <location>
        <begin position="356"/>
        <end position="380"/>
    </location>
</feature>
<feature type="domain" description="DUF112" evidence="2">
    <location>
        <begin position="21"/>
        <end position="440"/>
    </location>
</feature>
<feature type="transmembrane region" description="Helical" evidence="1">
    <location>
        <begin position="46"/>
        <end position="72"/>
    </location>
</feature>
<keyword evidence="1" id="KW-1133">Transmembrane helix</keyword>
<proteinExistence type="predicted"/>
<feature type="transmembrane region" description="Helical" evidence="1">
    <location>
        <begin position="110"/>
        <end position="134"/>
    </location>
</feature>
<feature type="transmembrane region" description="Helical" evidence="1">
    <location>
        <begin position="392"/>
        <end position="408"/>
    </location>
</feature>
<sequence>MDVIFQNLALGLNQALTLNNILWVFIGGLLGTVIGMLPGLGPATGVAVLIPITYGMNPATALITMAAVYYGAMFGGSRASIMINTPGDASAIVTCFDGYPMTKNGQAGKALAISAIASFIGGMIGVVMLIFLTLPVANAALKFGPAEMFSLMLFALTATVTLSQGNIMKGFIAMTMGFMLSSIGIDPQTGILRYTFGISELQDGIDFLVAMIGLYAVAEVFKNYKDINMQYKVDSKTIGRVMISKEELKKCIMPMLRSSPLGFIVGVLPGMGGTIATFMAYALEKQLSKHPEKFGKGAIEGVAAPEAANNACSCGALVPLLTLGIPGSGTTAVMLGALMMLGVRPGPILFQQHPEIAWGVIASMIVGNIILIIINLPLVVPLVQLLRIPQRLMLPLILGLGFMGTYFLNYSAFDFILVSLFGIGGYIMSKLEIPIPPMVLALILGSTTEQSFRNAMTISNNSISIFFTKPISLVLIILAALSIVYSVQRERKIAQKTSASSVRGV</sequence>
<dbReference type="EMBL" id="CP033169">
    <property type="protein sequence ID" value="AYO32083.1"/>
    <property type="molecule type" value="Genomic_DNA"/>
</dbReference>
<dbReference type="KEGG" id="bacg:D2962_17075"/>
<accession>A0A3G2R9I7</accession>
<keyword evidence="1" id="KW-0472">Membrane</keyword>
<evidence type="ECO:0000313" key="4">
    <source>
        <dbReference type="Proteomes" id="UP000280960"/>
    </source>
</evidence>
<evidence type="ECO:0000313" key="3">
    <source>
        <dbReference type="EMBL" id="AYO32083.1"/>
    </source>
</evidence>
<feature type="transmembrane region" description="Helical" evidence="1">
    <location>
        <begin position="325"/>
        <end position="344"/>
    </location>
</feature>
<dbReference type="Proteomes" id="UP000280960">
    <property type="component" value="Chromosome"/>
</dbReference>
<keyword evidence="4" id="KW-1185">Reference proteome</keyword>
<feature type="transmembrane region" description="Helical" evidence="1">
    <location>
        <begin position="463"/>
        <end position="487"/>
    </location>
</feature>